<keyword evidence="3 4" id="KW-0694">RNA-binding</keyword>
<keyword evidence="2" id="KW-0677">Repeat</keyword>
<accession>A0A7S3K4M4</accession>
<dbReference type="InterPro" id="IPR006509">
    <property type="entry name" value="RBM39_SF"/>
</dbReference>
<evidence type="ECO:0000256" key="2">
    <source>
        <dbReference type="ARBA" id="ARBA00022737"/>
    </source>
</evidence>
<protein>
    <recommendedName>
        <fullName evidence="5">RRM domain-containing protein</fullName>
    </recommendedName>
</protein>
<reference evidence="6" key="1">
    <citation type="submission" date="2021-01" db="EMBL/GenBank/DDBJ databases">
        <authorList>
            <person name="Corre E."/>
            <person name="Pelletier E."/>
            <person name="Niang G."/>
            <person name="Scheremetjew M."/>
            <person name="Finn R."/>
            <person name="Kale V."/>
            <person name="Holt S."/>
            <person name="Cochrane G."/>
            <person name="Meng A."/>
            <person name="Brown T."/>
            <person name="Cohen L."/>
        </authorList>
    </citation>
    <scope>NUCLEOTIDE SEQUENCE</scope>
    <source>
        <strain evidence="6">CCMP1510</strain>
    </source>
</reference>
<keyword evidence="1" id="KW-0597">Phosphoprotein</keyword>
<proteinExistence type="predicted"/>
<organism evidence="6">
    <name type="scientific">Aureoumbra lagunensis</name>
    <dbReference type="NCBI Taxonomy" id="44058"/>
    <lineage>
        <taxon>Eukaryota</taxon>
        <taxon>Sar</taxon>
        <taxon>Stramenopiles</taxon>
        <taxon>Ochrophyta</taxon>
        <taxon>Pelagophyceae</taxon>
        <taxon>Pelagomonadales</taxon>
        <taxon>Aureoumbra</taxon>
    </lineage>
</organism>
<dbReference type="InterPro" id="IPR012677">
    <property type="entry name" value="Nucleotide-bd_a/b_plait_sf"/>
</dbReference>
<evidence type="ECO:0000256" key="1">
    <source>
        <dbReference type="ARBA" id="ARBA00022553"/>
    </source>
</evidence>
<dbReference type="SUPFAM" id="SSF54928">
    <property type="entry name" value="RNA-binding domain, RBD"/>
    <property type="match status" value="1"/>
</dbReference>
<dbReference type="InterPro" id="IPR029123">
    <property type="entry name" value="RBM39_linker"/>
</dbReference>
<dbReference type="EMBL" id="HBIJ01020216">
    <property type="protein sequence ID" value="CAE0372448.1"/>
    <property type="molecule type" value="Transcribed_RNA"/>
</dbReference>
<dbReference type="AlphaFoldDB" id="A0A7S3K4M4"/>
<evidence type="ECO:0000256" key="3">
    <source>
        <dbReference type="ARBA" id="ARBA00022884"/>
    </source>
</evidence>
<dbReference type="Pfam" id="PF15519">
    <property type="entry name" value="RBM39linker"/>
    <property type="match status" value="1"/>
</dbReference>
<evidence type="ECO:0000256" key="4">
    <source>
        <dbReference type="PROSITE-ProRule" id="PRU00176"/>
    </source>
</evidence>
<evidence type="ECO:0000259" key="5">
    <source>
        <dbReference type="PROSITE" id="PS50102"/>
    </source>
</evidence>
<dbReference type="CDD" id="cd12285">
    <property type="entry name" value="RRM3_RBM39_like"/>
    <property type="match status" value="1"/>
</dbReference>
<dbReference type="InterPro" id="IPR035979">
    <property type="entry name" value="RBD_domain_sf"/>
</dbReference>
<feature type="domain" description="RRM" evidence="5">
    <location>
        <begin position="49"/>
        <end position="133"/>
    </location>
</feature>
<dbReference type="Gene3D" id="3.30.70.330">
    <property type="match status" value="1"/>
</dbReference>
<name>A0A7S3K4M4_9STRA</name>
<dbReference type="GO" id="GO:0005634">
    <property type="term" value="C:nucleus"/>
    <property type="evidence" value="ECO:0007669"/>
    <property type="project" value="InterPro"/>
</dbReference>
<dbReference type="PANTHER" id="PTHR48036">
    <property type="entry name" value="SPLICING FACTOR (PAD-1), PUTATIVE (AFU_ORTHOLOGUE AFUA_1G15810)-RELATED"/>
    <property type="match status" value="1"/>
</dbReference>
<dbReference type="GO" id="GO:0006397">
    <property type="term" value="P:mRNA processing"/>
    <property type="evidence" value="ECO:0007669"/>
    <property type="project" value="InterPro"/>
</dbReference>
<dbReference type="InterPro" id="IPR000504">
    <property type="entry name" value="RRM_dom"/>
</dbReference>
<sequence>MDASSRAALMQQLGKRAGISEVQQAFARHEPSTSTTINKVAPLIGPPLAAICISNMFDPAKETDPNWRDDIREDVTLECEKFGKVIHIHVDAISTRGLVHILFDSNLSAQKAAAALHGRYFAGRPISLTYVDPKTHRMQFADEIN</sequence>
<evidence type="ECO:0000313" key="6">
    <source>
        <dbReference type="EMBL" id="CAE0372448.1"/>
    </source>
</evidence>
<gene>
    <name evidence="6" type="ORF">ALAG00032_LOCUS13232</name>
</gene>
<dbReference type="PROSITE" id="PS50102">
    <property type="entry name" value="RRM"/>
    <property type="match status" value="1"/>
</dbReference>
<dbReference type="GO" id="GO:0003723">
    <property type="term" value="F:RNA binding"/>
    <property type="evidence" value="ECO:0007669"/>
    <property type="project" value="UniProtKB-UniRule"/>
</dbReference>